<keyword evidence="1" id="KW-0732">Signal</keyword>
<dbReference type="Proteomes" id="UP001168821">
    <property type="component" value="Unassembled WGS sequence"/>
</dbReference>
<protein>
    <submittedName>
        <fullName evidence="2">Uncharacterized protein</fullName>
    </submittedName>
</protein>
<comment type="caution">
    <text evidence="2">The sequence shown here is derived from an EMBL/GenBank/DDBJ whole genome shotgun (WGS) entry which is preliminary data.</text>
</comment>
<sequence>MTLLYYLLLAVPASTPSPVAYILQKNGFTSISLLSSSTIVTENLLLTTKYPIFTIPKSNICVLPVPNFKGLSEDNIRINCIDIKNIHFSKSNVTLIELQKKIAFVARVNTAIIPEVTSIEKPFKLNSNCKMIYHERTNVFDYVVAQKLDSATITEGANTTIDAKLASSRQYCVQDNGVPLYCESAVIGIFMYESTSDICCVNECTSTSDLKVLKLYTEEVQSLLKKYVPP</sequence>
<accession>A0AA38HW65</accession>
<feature type="chain" id="PRO_5041201854" evidence="1">
    <location>
        <begin position="17"/>
        <end position="230"/>
    </location>
</feature>
<dbReference type="InterPro" id="IPR009003">
    <property type="entry name" value="Peptidase_S1_PA"/>
</dbReference>
<evidence type="ECO:0000313" key="2">
    <source>
        <dbReference type="EMBL" id="KAJ3644449.1"/>
    </source>
</evidence>
<dbReference type="EMBL" id="JALNTZ010000007">
    <property type="protein sequence ID" value="KAJ3644449.1"/>
    <property type="molecule type" value="Genomic_DNA"/>
</dbReference>
<dbReference type="Gene3D" id="2.40.10.10">
    <property type="entry name" value="Trypsin-like serine proteases"/>
    <property type="match status" value="2"/>
</dbReference>
<feature type="signal peptide" evidence="1">
    <location>
        <begin position="1"/>
        <end position="16"/>
    </location>
</feature>
<proteinExistence type="predicted"/>
<gene>
    <name evidence="2" type="ORF">Zmor_022179</name>
</gene>
<dbReference type="AlphaFoldDB" id="A0AA38HW65"/>
<name>A0AA38HW65_9CUCU</name>
<organism evidence="2 3">
    <name type="scientific">Zophobas morio</name>
    <dbReference type="NCBI Taxonomy" id="2755281"/>
    <lineage>
        <taxon>Eukaryota</taxon>
        <taxon>Metazoa</taxon>
        <taxon>Ecdysozoa</taxon>
        <taxon>Arthropoda</taxon>
        <taxon>Hexapoda</taxon>
        <taxon>Insecta</taxon>
        <taxon>Pterygota</taxon>
        <taxon>Neoptera</taxon>
        <taxon>Endopterygota</taxon>
        <taxon>Coleoptera</taxon>
        <taxon>Polyphaga</taxon>
        <taxon>Cucujiformia</taxon>
        <taxon>Tenebrionidae</taxon>
        <taxon>Zophobas</taxon>
    </lineage>
</organism>
<evidence type="ECO:0000313" key="3">
    <source>
        <dbReference type="Proteomes" id="UP001168821"/>
    </source>
</evidence>
<reference evidence="2" key="1">
    <citation type="journal article" date="2023" name="G3 (Bethesda)">
        <title>Whole genome assemblies of Zophobas morio and Tenebrio molitor.</title>
        <authorList>
            <person name="Kaur S."/>
            <person name="Stinson S.A."/>
            <person name="diCenzo G.C."/>
        </authorList>
    </citation>
    <scope>NUCLEOTIDE SEQUENCE</scope>
    <source>
        <strain evidence="2">QUZm001</strain>
    </source>
</reference>
<keyword evidence="3" id="KW-1185">Reference proteome</keyword>
<evidence type="ECO:0000256" key="1">
    <source>
        <dbReference type="SAM" id="SignalP"/>
    </source>
</evidence>
<dbReference type="InterPro" id="IPR043504">
    <property type="entry name" value="Peptidase_S1_PA_chymotrypsin"/>
</dbReference>
<dbReference type="SUPFAM" id="SSF50494">
    <property type="entry name" value="Trypsin-like serine proteases"/>
    <property type="match status" value="1"/>
</dbReference>